<organism evidence="2 3">
    <name type="scientific">Sinimarinibacterium thermocellulolyticum</name>
    <dbReference type="NCBI Taxonomy" id="3170016"/>
    <lineage>
        <taxon>Bacteria</taxon>
        <taxon>Pseudomonadati</taxon>
        <taxon>Pseudomonadota</taxon>
        <taxon>Gammaproteobacteria</taxon>
        <taxon>Nevskiales</taxon>
        <taxon>Nevskiaceae</taxon>
        <taxon>Sinimarinibacterium</taxon>
    </lineage>
</organism>
<comment type="caution">
    <text evidence="2">The sequence shown here is derived from an EMBL/GenBank/DDBJ whole genome shotgun (WGS) entry which is preliminary data.</text>
</comment>
<sequence length="92" mass="9708">MPRLAPKHLLLLLAVVFGQWLVLAHAHDHAPQAIEQICQICLHAPGIATGALGGKPAALPLAPRNEVPRDAAPCAPPSVHAHTPRIRGPPVR</sequence>
<evidence type="ECO:0000313" key="2">
    <source>
        <dbReference type="EMBL" id="MES0872750.1"/>
    </source>
</evidence>
<accession>A0ABV2A666</accession>
<gene>
    <name evidence="2" type="ORF">ABSH63_01810</name>
</gene>
<dbReference type="Proteomes" id="UP001465331">
    <property type="component" value="Unassembled WGS sequence"/>
</dbReference>
<name>A0ABV2A666_9GAMM</name>
<dbReference type="EMBL" id="JBEPIJ010000001">
    <property type="protein sequence ID" value="MES0872750.1"/>
    <property type="molecule type" value="Genomic_DNA"/>
</dbReference>
<evidence type="ECO:0008006" key="4">
    <source>
        <dbReference type="Google" id="ProtNLM"/>
    </source>
</evidence>
<feature type="region of interest" description="Disordered" evidence="1">
    <location>
        <begin position="69"/>
        <end position="92"/>
    </location>
</feature>
<protein>
    <recommendedName>
        <fullName evidence="4">DUF2946 domain-containing protein</fullName>
    </recommendedName>
</protein>
<keyword evidence="3" id="KW-1185">Reference proteome</keyword>
<proteinExistence type="predicted"/>
<reference evidence="2 3" key="1">
    <citation type="submission" date="2024-06" db="EMBL/GenBank/DDBJ databases">
        <authorList>
            <person name="Li Z."/>
            <person name="Jiang Y."/>
        </authorList>
    </citation>
    <scope>NUCLEOTIDE SEQUENCE [LARGE SCALE GENOMIC DNA]</scope>
    <source>
        <strain evidence="2 3">HSW-8</strain>
    </source>
</reference>
<evidence type="ECO:0000256" key="1">
    <source>
        <dbReference type="SAM" id="MobiDB-lite"/>
    </source>
</evidence>
<evidence type="ECO:0000313" key="3">
    <source>
        <dbReference type="Proteomes" id="UP001465331"/>
    </source>
</evidence>
<dbReference type="RefSeq" id="WP_352886874.1">
    <property type="nucleotide sequence ID" value="NZ_JBEPIJ010000001.1"/>
</dbReference>